<dbReference type="NCBIfam" id="NF040570">
    <property type="entry name" value="guided_TnpB"/>
    <property type="match status" value="1"/>
</dbReference>
<dbReference type="Proteomes" id="UP000564964">
    <property type="component" value="Unassembled WGS sequence"/>
</dbReference>
<dbReference type="PANTHER" id="PTHR30405:SF26">
    <property type="entry name" value="TRANSPOSASE, PROBABLY IS605-TNPB FAMILY"/>
    <property type="match status" value="1"/>
</dbReference>
<evidence type="ECO:0000259" key="2">
    <source>
        <dbReference type="Pfam" id="PF07282"/>
    </source>
</evidence>
<dbReference type="AlphaFoldDB" id="A0A7J4JFR4"/>
<keyword evidence="1" id="KW-0238">DNA-binding</keyword>
<dbReference type="EMBL" id="DUGH01000047">
    <property type="protein sequence ID" value="HIH16154.1"/>
    <property type="molecule type" value="Genomic_DNA"/>
</dbReference>
<comment type="caution">
    <text evidence="3">The sequence shown here is derived from an EMBL/GenBank/DDBJ whole genome shotgun (WGS) entry which is preliminary data.</text>
</comment>
<organism evidence="3 4">
    <name type="scientific">Candidatus Iainarchaeum sp</name>
    <dbReference type="NCBI Taxonomy" id="3101447"/>
    <lineage>
        <taxon>Archaea</taxon>
        <taxon>Candidatus Iainarchaeota</taxon>
        <taxon>Candidatus Iainarchaeia</taxon>
        <taxon>Candidatus Iainarchaeales</taxon>
        <taxon>Candidatus Iainarchaeaceae</taxon>
        <taxon>Candidatus Iainarchaeum</taxon>
    </lineage>
</organism>
<sequence>MWLVKTVRVKAFEPTRVKKQFMALLLENSRLMNEYLSLMQAHQTTSKQHLHLLSYERLTQALKLPAAVVQTARDKAVQIYRSHLAMKKDGPDCKLPCFRMTTPVRLDRRCFNIIETKNKLTYVAAMSVKGGRVHVPLLGQRYQYRQLRKIVAGELKLGSVELVKRGEDFYFHLAIKKETPDIDPDYSYTPVGVDLGLINLSTSVILKGGRPCNILFQRGGNALEMRKRFATFRASLSRAGKFRRIRETTGKERRCMRDINHKISKSILAQANQTEKPIIVMERLTYIRERIHRGKKLNAMLHSWAFAQLQEFIAYKAAWAGIPVMYINPKYTSQQCNKCGFTSKANRLGRSFKCGDCGYELNADLNAAINIAKAYKNFAPGYRSGALGARDSALTLQARA</sequence>
<dbReference type="InterPro" id="IPR010095">
    <property type="entry name" value="Cas12f1-like_TNB"/>
</dbReference>
<dbReference type="PANTHER" id="PTHR30405">
    <property type="entry name" value="TRANSPOSASE"/>
    <property type="match status" value="1"/>
</dbReference>
<name>A0A7J4JFR4_9ARCH</name>
<dbReference type="GO" id="GO:0003677">
    <property type="term" value="F:DNA binding"/>
    <property type="evidence" value="ECO:0007669"/>
    <property type="project" value="UniProtKB-KW"/>
</dbReference>
<dbReference type="InterPro" id="IPR051399">
    <property type="entry name" value="RNA-guided_DNA_endo/Transpos"/>
</dbReference>
<proteinExistence type="predicted"/>
<protein>
    <submittedName>
        <fullName evidence="3">IS200/IS605 family element transposase accessory protein TnpB</fullName>
    </submittedName>
</protein>
<accession>A0A7J4JFR4</accession>
<feature type="domain" description="Cas12f1-like TNB" evidence="2">
    <location>
        <begin position="306"/>
        <end position="371"/>
    </location>
</feature>
<reference evidence="4" key="1">
    <citation type="journal article" date="2020" name="bioRxiv">
        <title>A rank-normalized archaeal taxonomy based on genome phylogeny resolves widespread incomplete and uneven classifications.</title>
        <authorList>
            <person name="Rinke C."/>
            <person name="Chuvochina M."/>
            <person name="Mussig A.J."/>
            <person name="Chaumeil P.-A."/>
            <person name="Waite D.W."/>
            <person name="Whitman W.B."/>
            <person name="Parks D.H."/>
            <person name="Hugenholtz P."/>
        </authorList>
    </citation>
    <scope>NUCLEOTIDE SEQUENCE [LARGE SCALE GENOMIC DNA]</scope>
</reference>
<evidence type="ECO:0000256" key="1">
    <source>
        <dbReference type="ARBA" id="ARBA00023125"/>
    </source>
</evidence>
<dbReference type="NCBIfam" id="TIGR01766">
    <property type="entry name" value="IS200/IS605 family accessory protein TnpB-like domain"/>
    <property type="match status" value="1"/>
</dbReference>
<dbReference type="Pfam" id="PF07282">
    <property type="entry name" value="Cas12f1-like_TNB"/>
    <property type="match status" value="1"/>
</dbReference>
<gene>
    <name evidence="3" type="primary">tnpB</name>
    <name evidence="3" type="ORF">HA252_01985</name>
</gene>
<evidence type="ECO:0000313" key="4">
    <source>
        <dbReference type="Proteomes" id="UP000564964"/>
    </source>
</evidence>
<evidence type="ECO:0000313" key="3">
    <source>
        <dbReference type="EMBL" id="HIH16154.1"/>
    </source>
</evidence>